<dbReference type="Proteomes" id="UP000689967">
    <property type="component" value="Unassembled WGS sequence"/>
</dbReference>
<organism evidence="1 2">
    <name type="scientific">Falsiroseomonas oleicola</name>
    <dbReference type="NCBI Taxonomy" id="2801474"/>
    <lineage>
        <taxon>Bacteria</taxon>
        <taxon>Pseudomonadati</taxon>
        <taxon>Pseudomonadota</taxon>
        <taxon>Alphaproteobacteria</taxon>
        <taxon>Acetobacterales</taxon>
        <taxon>Roseomonadaceae</taxon>
        <taxon>Falsiroseomonas</taxon>
    </lineage>
</organism>
<dbReference type="RefSeq" id="WP_216872613.1">
    <property type="nucleotide sequence ID" value="NZ_JAERQM010000001.1"/>
</dbReference>
<proteinExistence type="predicted"/>
<dbReference type="InterPro" id="IPR050483">
    <property type="entry name" value="CoA-transferase_III_domain"/>
</dbReference>
<keyword evidence="1" id="KW-0808">Transferase</keyword>
<dbReference type="GO" id="GO:0016740">
    <property type="term" value="F:transferase activity"/>
    <property type="evidence" value="ECO:0007669"/>
    <property type="project" value="UniProtKB-KW"/>
</dbReference>
<comment type="caution">
    <text evidence="1">The sequence shown here is derived from an EMBL/GenBank/DDBJ whole genome shotgun (WGS) entry which is preliminary data.</text>
</comment>
<dbReference type="Pfam" id="PF02515">
    <property type="entry name" value="CoA_transf_3"/>
    <property type="match status" value="1"/>
</dbReference>
<protein>
    <submittedName>
        <fullName evidence="1">CoA transferase</fullName>
    </submittedName>
</protein>
<dbReference type="PANTHER" id="PTHR48207:SF3">
    <property type="entry name" value="SUCCINATE--HYDROXYMETHYLGLUTARATE COA-TRANSFERASE"/>
    <property type="match status" value="1"/>
</dbReference>
<accession>A0ABS6H4C8</accession>
<dbReference type="PANTHER" id="PTHR48207">
    <property type="entry name" value="SUCCINATE--HYDROXYMETHYLGLUTARATE COA-TRANSFERASE"/>
    <property type="match status" value="1"/>
</dbReference>
<reference evidence="1 2" key="1">
    <citation type="submission" date="2021-01" db="EMBL/GenBank/DDBJ databases">
        <title>Roseomonas sp. nov, a bacterium isolated from an oil production mixture in Yumen Oilfield.</title>
        <authorList>
            <person name="Wu D."/>
        </authorList>
    </citation>
    <scope>NUCLEOTIDE SEQUENCE [LARGE SCALE GENOMIC DNA]</scope>
    <source>
        <strain evidence="1 2">ROY-5-3</strain>
    </source>
</reference>
<dbReference type="InterPro" id="IPR003673">
    <property type="entry name" value="CoA-Trfase_fam_III"/>
</dbReference>
<keyword evidence="2" id="KW-1185">Reference proteome</keyword>
<evidence type="ECO:0000313" key="2">
    <source>
        <dbReference type="Proteomes" id="UP000689967"/>
    </source>
</evidence>
<dbReference type="EMBL" id="JAERQM010000001">
    <property type="protein sequence ID" value="MBU8542260.1"/>
    <property type="molecule type" value="Genomic_DNA"/>
</dbReference>
<gene>
    <name evidence="1" type="ORF">JJQ90_01000</name>
</gene>
<evidence type="ECO:0000313" key="1">
    <source>
        <dbReference type="EMBL" id="MBU8542260.1"/>
    </source>
</evidence>
<name>A0ABS6H4C8_9PROT</name>
<sequence>MAGALAGITVVDLSTHLSGPYCTMLLGDLGADVIKVERPGGGDEARSMPPFVDGRSAPFDVWNRNKRSIVLDAKNPADAVTLRALVARADVLVENFRPGTLERMGLGWEALHAAHPRLILASISGFGQSGPWAGHGGFDLMTQGMAGLMAGNGPPEGEPHRLPIAISDLTAGMQAAIGILAALNARHATGQGQRVEAALFTSALSLGVYEAAHVLALGTRPERLGQAHRGNSPYRAFPAADGWMTVGAAQAHFWQRFCGILEMPELLADERFATNADRVANNEALVAILAPRLRQKPRDHWLAAFTAAGIPAEPVLSYDEALAHPQAAAMGVVADIPGAEAGLRATLATPFRLSDTPPDVRKAAPVLGEHGAEIRAGLAARDAAE</sequence>